<dbReference type="EMBL" id="JACCKX010000001">
    <property type="protein sequence ID" value="NZA00998.1"/>
    <property type="molecule type" value="Genomic_DNA"/>
</dbReference>
<gene>
    <name evidence="2" type="ORF">H0I39_03000</name>
</gene>
<evidence type="ECO:0000256" key="1">
    <source>
        <dbReference type="SAM" id="SignalP"/>
    </source>
</evidence>
<evidence type="ECO:0008006" key="4">
    <source>
        <dbReference type="Google" id="ProtNLM"/>
    </source>
</evidence>
<proteinExistence type="predicted"/>
<protein>
    <recommendedName>
        <fullName evidence="4">Ricin B lectin domain-containing protein</fullName>
    </recommendedName>
</protein>
<dbReference type="AlphaFoldDB" id="A0A853IWI8"/>
<dbReference type="RefSeq" id="WP_180549516.1">
    <property type="nucleotide sequence ID" value="NZ_JACCKX010000001.1"/>
</dbReference>
<evidence type="ECO:0000313" key="2">
    <source>
        <dbReference type="EMBL" id="NZA00998.1"/>
    </source>
</evidence>
<dbReference type="SUPFAM" id="SSF50370">
    <property type="entry name" value="Ricin B-like lectins"/>
    <property type="match status" value="1"/>
</dbReference>
<name>A0A853IWI8_9BURK</name>
<keyword evidence="1" id="KW-0732">Signal</keyword>
<dbReference type="InterPro" id="IPR035992">
    <property type="entry name" value="Ricin_B-like_lectins"/>
</dbReference>
<reference evidence="2 3" key="1">
    <citation type="submission" date="2020-07" db="EMBL/GenBank/DDBJ databases">
        <authorList>
            <person name="Maaloum M."/>
        </authorList>
    </citation>
    <scope>NUCLEOTIDE SEQUENCE [LARGE SCALE GENOMIC DNA]</scope>
    <source>
        <strain evidence="2 3">GCS-AN-3</strain>
    </source>
</reference>
<feature type="chain" id="PRO_5032888682" description="Ricin B lectin domain-containing protein" evidence="1">
    <location>
        <begin position="26"/>
        <end position="195"/>
    </location>
</feature>
<sequence>MPFAARSLAPALSCALALSAGPALAQAAPPERPPGHLRLIDKLDRPDDGYCLDIMGSGDHIRPDLPMTAHNCKPGLYADEAVRLAPDGRLFFPAYQLCATVAGLNGRALAGTPLVPRRCGEKSPFLDADALQRFVHHPDGRVELRGSGLCLTAGAESDRTFEPTHRWRTLAVQRCHHADPKLSRWEFVVPKASMR</sequence>
<comment type="caution">
    <text evidence="2">The sequence shown here is derived from an EMBL/GenBank/DDBJ whole genome shotgun (WGS) entry which is preliminary data.</text>
</comment>
<keyword evidence="3" id="KW-1185">Reference proteome</keyword>
<dbReference type="Proteomes" id="UP000589716">
    <property type="component" value="Unassembled WGS sequence"/>
</dbReference>
<dbReference type="PROSITE" id="PS50231">
    <property type="entry name" value="RICIN_B_LECTIN"/>
    <property type="match status" value="1"/>
</dbReference>
<evidence type="ECO:0000313" key="3">
    <source>
        <dbReference type="Proteomes" id="UP000589716"/>
    </source>
</evidence>
<feature type="signal peptide" evidence="1">
    <location>
        <begin position="1"/>
        <end position="25"/>
    </location>
</feature>
<accession>A0A853IWI8</accession>
<organism evidence="2 3">
    <name type="scientific">Ottowia beijingensis</name>
    <dbReference type="NCBI Taxonomy" id="1207057"/>
    <lineage>
        <taxon>Bacteria</taxon>
        <taxon>Pseudomonadati</taxon>
        <taxon>Pseudomonadota</taxon>
        <taxon>Betaproteobacteria</taxon>
        <taxon>Burkholderiales</taxon>
        <taxon>Comamonadaceae</taxon>
        <taxon>Ottowia</taxon>
    </lineage>
</organism>
<dbReference type="Gene3D" id="2.80.10.50">
    <property type="match status" value="1"/>
</dbReference>